<evidence type="ECO:0000313" key="2">
    <source>
        <dbReference type="EMBL" id="MEP0948106.1"/>
    </source>
</evidence>
<dbReference type="PANTHER" id="PTHR45947">
    <property type="entry name" value="SULFOQUINOVOSYL TRANSFERASE SQD2"/>
    <property type="match status" value="1"/>
</dbReference>
<evidence type="ECO:0000259" key="1">
    <source>
        <dbReference type="Pfam" id="PF00534"/>
    </source>
</evidence>
<dbReference type="Gene3D" id="3.40.50.2000">
    <property type="entry name" value="Glycogen Phosphorylase B"/>
    <property type="match status" value="2"/>
</dbReference>
<dbReference type="EMBL" id="JAMPKX010000006">
    <property type="protein sequence ID" value="MEP0948106.1"/>
    <property type="molecule type" value="Genomic_DNA"/>
</dbReference>
<dbReference type="CDD" id="cd03801">
    <property type="entry name" value="GT4_PimA-like"/>
    <property type="match status" value="1"/>
</dbReference>
<keyword evidence="3" id="KW-1185">Reference proteome</keyword>
<dbReference type="SUPFAM" id="SSF53756">
    <property type="entry name" value="UDP-Glycosyltransferase/glycogen phosphorylase"/>
    <property type="match status" value="1"/>
</dbReference>
<name>A0ABV0K6D6_9CYAN</name>
<gene>
    <name evidence="2" type="ORF">NC992_14575</name>
</gene>
<feature type="domain" description="Glycosyl transferase family 1" evidence="1">
    <location>
        <begin position="164"/>
        <end position="316"/>
    </location>
</feature>
<dbReference type="RefSeq" id="WP_190705476.1">
    <property type="nucleotide sequence ID" value="NZ_JAMPKX010000006.1"/>
</dbReference>
<reference evidence="2 3" key="1">
    <citation type="submission" date="2022-04" db="EMBL/GenBank/DDBJ databases">
        <title>Positive selection, recombination, and allopatry shape intraspecific diversity of widespread and dominant cyanobacteria.</title>
        <authorList>
            <person name="Wei J."/>
            <person name="Shu W."/>
            <person name="Hu C."/>
        </authorList>
    </citation>
    <scope>NUCLEOTIDE SEQUENCE [LARGE SCALE GENOMIC DNA]</scope>
    <source>
        <strain evidence="2 3">DQ-A4</strain>
    </source>
</reference>
<dbReference type="Pfam" id="PF00534">
    <property type="entry name" value="Glycos_transf_1"/>
    <property type="match status" value="1"/>
</dbReference>
<dbReference type="InterPro" id="IPR050194">
    <property type="entry name" value="Glycosyltransferase_grp1"/>
</dbReference>
<proteinExistence type="predicted"/>
<dbReference type="InterPro" id="IPR001296">
    <property type="entry name" value="Glyco_trans_1"/>
</dbReference>
<comment type="caution">
    <text evidence="2">The sequence shown here is derived from an EMBL/GenBank/DDBJ whole genome shotgun (WGS) entry which is preliminary data.</text>
</comment>
<accession>A0ABV0K6D6</accession>
<dbReference type="Proteomes" id="UP001482513">
    <property type="component" value="Unassembled WGS sequence"/>
</dbReference>
<organism evidence="2 3">
    <name type="scientific">Leptolyngbya subtilissima DQ-A4</name>
    <dbReference type="NCBI Taxonomy" id="2933933"/>
    <lineage>
        <taxon>Bacteria</taxon>
        <taxon>Bacillati</taxon>
        <taxon>Cyanobacteriota</taxon>
        <taxon>Cyanophyceae</taxon>
        <taxon>Leptolyngbyales</taxon>
        <taxon>Leptolyngbyaceae</taxon>
        <taxon>Leptolyngbya group</taxon>
        <taxon>Leptolyngbya</taxon>
    </lineage>
</organism>
<evidence type="ECO:0000313" key="3">
    <source>
        <dbReference type="Proteomes" id="UP001482513"/>
    </source>
</evidence>
<protein>
    <submittedName>
        <fullName evidence="2">Glycosyltransferase family 4 protein</fullName>
    </submittedName>
</protein>
<dbReference type="PANTHER" id="PTHR45947:SF3">
    <property type="entry name" value="SULFOQUINOVOSYL TRANSFERASE SQD2"/>
    <property type="match status" value="1"/>
</dbReference>
<sequence>MKILLSSTYFYPNLGGSETDAEIFAREFVKLGHTVKVVTQTPGSNFDDRGATFPFEVMRQPSALHLLKLTRWSDVCFQNGIILKQAWALWLTQTPWVIRHQTWIQHPGQQPTWLTQLKLRMVKLATSIAISKPIADHLNHPSTLIPNPYREDLFRHLPEIPRIKELVFLGRLVSDKGLDLLLSAIAKLKNDNLYPRLTVIGTGEEGEVLRQQAEDFKINEQVHFIGAKVGEELVHLLNAHQILVVPSRWHEPFGVVALEGIACGCVVVGSSGGGLKDAIGDCGTTFPNGDEASLRQVLYQLLTQPELLIRYRSNATSHLAKHQQTAVAKAYLQVLEAACQ</sequence>